<dbReference type="AlphaFoldDB" id="A0AAD9X6S2"/>
<dbReference type="PANTHER" id="PTHR47723">
    <property type="entry name" value="OS05G0353850 PROTEIN"/>
    <property type="match status" value="1"/>
</dbReference>
<dbReference type="GO" id="GO:0003676">
    <property type="term" value="F:nucleic acid binding"/>
    <property type="evidence" value="ECO:0007669"/>
    <property type="project" value="InterPro"/>
</dbReference>
<protein>
    <recommendedName>
        <fullName evidence="1">RNase H type-1 domain-containing protein</fullName>
    </recommendedName>
</protein>
<dbReference type="PANTHER" id="PTHR47723:SF21">
    <property type="entry name" value="POLYNUCLEOTIDYL TRANSFERASE, RIBONUCLEASE H-LIKE SUPERFAMILY PROTEIN"/>
    <property type="match status" value="1"/>
</dbReference>
<dbReference type="Pfam" id="PF13456">
    <property type="entry name" value="RVT_3"/>
    <property type="match status" value="1"/>
</dbReference>
<comment type="caution">
    <text evidence="2">The sequence shown here is derived from an EMBL/GenBank/DDBJ whole genome shotgun (WGS) entry which is preliminary data.</text>
</comment>
<evidence type="ECO:0000313" key="2">
    <source>
        <dbReference type="EMBL" id="KAK2653789.1"/>
    </source>
</evidence>
<dbReference type="EMBL" id="JANJYI010000004">
    <property type="protein sequence ID" value="KAK2653789.1"/>
    <property type="molecule type" value="Genomic_DNA"/>
</dbReference>
<reference evidence="2" key="1">
    <citation type="journal article" date="2023" name="Plant J.">
        <title>Genome sequences and population genomics provide insights into the demographic history, inbreeding, and mutation load of two 'living fossil' tree species of Dipteronia.</title>
        <authorList>
            <person name="Feng Y."/>
            <person name="Comes H.P."/>
            <person name="Chen J."/>
            <person name="Zhu S."/>
            <person name="Lu R."/>
            <person name="Zhang X."/>
            <person name="Li P."/>
            <person name="Qiu J."/>
            <person name="Olsen K.M."/>
            <person name="Qiu Y."/>
        </authorList>
    </citation>
    <scope>NUCLEOTIDE SEQUENCE</scope>
    <source>
        <strain evidence="2">KIB01</strain>
    </source>
</reference>
<proteinExistence type="predicted"/>
<dbReference type="Proteomes" id="UP001280121">
    <property type="component" value="Unassembled WGS sequence"/>
</dbReference>
<evidence type="ECO:0000313" key="3">
    <source>
        <dbReference type="Proteomes" id="UP001280121"/>
    </source>
</evidence>
<dbReference type="InterPro" id="IPR002156">
    <property type="entry name" value="RNaseH_domain"/>
</dbReference>
<feature type="domain" description="RNase H type-1" evidence="1">
    <location>
        <begin position="1"/>
        <end position="74"/>
    </location>
</feature>
<accession>A0AAD9X6S2</accession>
<dbReference type="GO" id="GO:0004523">
    <property type="term" value="F:RNA-DNA hybrid ribonuclease activity"/>
    <property type="evidence" value="ECO:0007669"/>
    <property type="project" value="InterPro"/>
</dbReference>
<dbReference type="InterPro" id="IPR044730">
    <property type="entry name" value="RNase_H-like_dom_plant"/>
</dbReference>
<gene>
    <name evidence="2" type="ORF">Ddye_013645</name>
</gene>
<dbReference type="InterPro" id="IPR053151">
    <property type="entry name" value="RNase_H-like"/>
</dbReference>
<sequence>MGIEFAADLGTLPTVIESDARGVVKLINSGKTIFTEISLVCSDTVSRLSDGSISRVYYVPRRTNIVAHSLAKLAITVDYDRFWVESFPDCVRHCIHDDLPG</sequence>
<evidence type="ECO:0000259" key="1">
    <source>
        <dbReference type="Pfam" id="PF13456"/>
    </source>
</evidence>
<keyword evidence="3" id="KW-1185">Reference proteome</keyword>
<organism evidence="2 3">
    <name type="scientific">Dipteronia dyeriana</name>
    <dbReference type="NCBI Taxonomy" id="168575"/>
    <lineage>
        <taxon>Eukaryota</taxon>
        <taxon>Viridiplantae</taxon>
        <taxon>Streptophyta</taxon>
        <taxon>Embryophyta</taxon>
        <taxon>Tracheophyta</taxon>
        <taxon>Spermatophyta</taxon>
        <taxon>Magnoliopsida</taxon>
        <taxon>eudicotyledons</taxon>
        <taxon>Gunneridae</taxon>
        <taxon>Pentapetalae</taxon>
        <taxon>rosids</taxon>
        <taxon>malvids</taxon>
        <taxon>Sapindales</taxon>
        <taxon>Sapindaceae</taxon>
        <taxon>Hippocastanoideae</taxon>
        <taxon>Acereae</taxon>
        <taxon>Dipteronia</taxon>
    </lineage>
</organism>
<name>A0AAD9X6S2_9ROSI</name>
<dbReference type="CDD" id="cd06222">
    <property type="entry name" value="RNase_H_like"/>
    <property type="match status" value="1"/>
</dbReference>